<dbReference type="InterPro" id="IPR029063">
    <property type="entry name" value="SAM-dependent_MTases_sf"/>
</dbReference>
<reference evidence="8" key="1">
    <citation type="submission" date="2023-01" db="EMBL/GenBank/DDBJ databases">
        <title>Complete genome sequence of Planctobacterium marinum strain Dej080120_11.</title>
        <authorList>
            <person name="Ueki S."/>
            <person name="Maruyama F."/>
        </authorList>
    </citation>
    <scope>NUCLEOTIDE SEQUENCE</scope>
    <source>
        <strain evidence="8">Dej080120_11</strain>
    </source>
</reference>
<dbReference type="EC" id="2.1.1.297" evidence="5"/>
<dbReference type="KEGG" id="pmaw:MACH26_19700"/>
<dbReference type="HAMAP" id="MF_02126">
    <property type="entry name" value="RF_methyltr_PrmC"/>
    <property type="match status" value="1"/>
</dbReference>
<evidence type="ECO:0000259" key="7">
    <source>
        <dbReference type="Pfam" id="PF17827"/>
    </source>
</evidence>
<dbReference type="NCBIfam" id="TIGR00536">
    <property type="entry name" value="hemK_fam"/>
    <property type="match status" value="1"/>
</dbReference>
<evidence type="ECO:0000256" key="3">
    <source>
        <dbReference type="ARBA" id="ARBA00022691"/>
    </source>
</evidence>
<dbReference type="PANTHER" id="PTHR18895">
    <property type="entry name" value="HEMK METHYLTRANSFERASE"/>
    <property type="match status" value="1"/>
</dbReference>
<keyword evidence="2 5" id="KW-0808">Transferase</keyword>
<proteinExistence type="inferred from homology"/>
<dbReference type="PROSITE" id="PS00092">
    <property type="entry name" value="N6_MTASE"/>
    <property type="match status" value="1"/>
</dbReference>
<comment type="catalytic activity">
    <reaction evidence="4 5">
        <text>L-glutaminyl-[peptide chain release factor] + S-adenosyl-L-methionine = N(5)-methyl-L-glutaminyl-[peptide chain release factor] + S-adenosyl-L-homocysteine + H(+)</text>
        <dbReference type="Rhea" id="RHEA:42896"/>
        <dbReference type="Rhea" id="RHEA-COMP:10271"/>
        <dbReference type="Rhea" id="RHEA-COMP:10272"/>
        <dbReference type="ChEBI" id="CHEBI:15378"/>
        <dbReference type="ChEBI" id="CHEBI:30011"/>
        <dbReference type="ChEBI" id="CHEBI:57856"/>
        <dbReference type="ChEBI" id="CHEBI:59789"/>
        <dbReference type="ChEBI" id="CHEBI:61891"/>
        <dbReference type="EC" id="2.1.1.297"/>
    </reaction>
</comment>
<name>A0AA48HR41_9ALTE</name>
<gene>
    <name evidence="5 8" type="primary">prmC</name>
    <name evidence="8" type="ORF">MACH26_19700</name>
</gene>
<dbReference type="Gene3D" id="3.40.50.150">
    <property type="entry name" value="Vaccinia Virus protein VP39"/>
    <property type="match status" value="1"/>
</dbReference>
<accession>A0AA48HR41</accession>
<dbReference type="Proteomes" id="UP001333710">
    <property type="component" value="Chromosome"/>
</dbReference>
<evidence type="ECO:0000256" key="5">
    <source>
        <dbReference type="HAMAP-Rule" id="MF_02126"/>
    </source>
</evidence>
<sequence>MATALTIKTALNYGIGVLSLSSESPKVDTEVLLCEVLQCNRSKLIIDPEQSLSDSQITRFLAFIEQRKLGHPVSYIIGHQDFWTLSLEVNESTLIPRPETELLVELAVSLPVPANSHCLDLGTGTGAIALAIASEKSDWQVLGCDRVADAVALAQRNKRRNNITNVAFIESHWFNQLPEQKFDVIVTNPPYVESNSDYLNRGDLRFEPQSALVAGGDGLDDIRQIIAMASDYLNPQGWLLIEHGFEQSKSIQSLLVAQGFNKVTTKLDYAGHDRVTMAQFGVA</sequence>
<dbReference type="InterPro" id="IPR002052">
    <property type="entry name" value="DNA_methylase_N6_adenine_CS"/>
</dbReference>
<dbReference type="FunFam" id="3.40.50.150:FF:000053">
    <property type="entry name" value="Release factor glutamine methyltransferase"/>
    <property type="match status" value="1"/>
</dbReference>
<feature type="binding site" evidence="5">
    <location>
        <position position="188"/>
    </location>
    <ligand>
        <name>S-adenosyl-L-methionine</name>
        <dbReference type="ChEBI" id="CHEBI:59789"/>
    </ligand>
</feature>
<dbReference type="InterPro" id="IPR007848">
    <property type="entry name" value="Small_mtfrase_dom"/>
</dbReference>
<dbReference type="GO" id="GO:0102559">
    <property type="term" value="F:peptide chain release factor N(5)-glutamine methyltransferase activity"/>
    <property type="evidence" value="ECO:0007669"/>
    <property type="project" value="UniProtKB-EC"/>
</dbReference>
<dbReference type="RefSeq" id="WP_338292466.1">
    <property type="nucleotide sequence ID" value="NZ_AP027272.1"/>
</dbReference>
<dbReference type="InterPro" id="IPR050320">
    <property type="entry name" value="N5-glutamine_MTase"/>
</dbReference>
<dbReference type="InterPro" id="IPR019874">
    <property type="entry name" value="RF_methyltr_PrmC"/>
</dbReference>
<keyword evidence="9" id="KW-1185">Reference proteome</keyword>
<dbReference type="InterPro" id="IPR040758">
    <property type="entry name" value="PrmC_N"/>
</dbReference>
<feature type="binding site" evidence="5">
    <location>
        <begin position="188"/>
        <end position="191"/>
    </location>
    <ligand>
        <name>substrate</name>
    </ligand>
</feature>
<dbReference type="Pfam" id="PF17827">
    <property type="entry name" value="PrmC_N"/>
    <property type="match status" value="1"/>
</dbReference>
<dbReference type="InterPro" id="IPR004556">
    <property type="entry name" value="HemK-like"/>
</dbReference>
<dbReference type="GO" id="GO:0032259">
    <property type="term" value="P:methylation"/>
    <property type="evidence" value="ECO:0007669"/>
    <property type="project" value="UniProtKB-KW"/>
</dbReference>
<keyword evidence="1 5" id="KW-0489">Methyltransferase</keyword>
<dbReference type="EMBL" id="AP027272">
    <property type="protein sequence ID" value="BDX06449.1"/>
    <property type="molecule type" value="Genomic_DNA"/>
</dbReference>
<organism evidence="8 9">
    <name type="scientific">Planctobacterium marinum</name>
    <dbReference type="NCBI Taxonomy" id="1631968"/>
    <lineage>
        <taxon>Bacteria</taxon>
        <taxon>Pseudomonadati</taxon>
        <taxon>Pseudomonadota</taxon>
        <taxon>Gammaproteobacteria</taxon>
        <taxon>Alteromonadales</taxon>
        <taxon>Alteromonadaceae</taxon>
        <taxon>Planctobacterium</taxon>
    </lineage>
</organism>
<evidence type="ECO:0000313" key="9">
    <source>
        <dbReference type="Proteomes" id="UP001333710"/>
    </source>
</evidence>
<dbReference type="SUPFAM" id="SSF53335">
    <property type="entry name" value="S-adenosyl-L-methionine-dependent methyltransferases"/>
    <property type="match status" value="1"/>
</dbReference>
<dbReference type="GO" id="GO:0003676">
    <property type="term" value="F:nucleic acid binding"/>
    <property type="evidence" value="ECO:0007669"/>
    <property type="project" value="InterPro"/>
</dbReference>
<evidence type="ECO:0000259" key="6">
    <source>
        <dbReference type="Pfam" id="PF05175"/>
    </source>
</evidence>
<feature type="domain" description="Methyltransferase small" evidence="6">
    <location>
        <begin position="108"/>
        <end position="196"/>
    </location>
</feature>
<keyword evidence="3 5" id="KW-0949">S-adenosyl-L-methionine</keyword>
<feature type="binding site" evidence="5">
    <location>
        <position position="173"/>
    </location>
    <ligand>
        <name>S-adenosyl-L-methionine</name>
        <dbReference type="ChEBI" id="CHEBI:59789"/>
    </ligand>
</feature>
<evidence type="ECO:0000256" key="4">
    <source>
        <dbReference type="ARBA" id="ARBA00048391"/>
    </source>
</evidence>
<dbReference type="NCBIfam" id="TIGR03534">
    <property type="entry name" value="RF_mod_PrmC"/>
    <property type="match status" value="1"/>
</dbReference>
<evidence type="ECO:0000256" key="2">
    <source>
        <dbReference type="ARBA" id="ARBA00022679"/>
    </source>
</evidence>
<protein>
    <recommendedName>
        <fullName evidence="5">Release factor glutamine methyltransferase</fullName>
        <shortName evidence="5">RF MTase</shortName>
        <ecNumber evidence="5">2.1.1.297</ecNumber>
    </recommendedName>
    <alternativeName>
        <fullName evidence="5">N5-glutamine methyltransferase PrmC</fullName>
    </alternativeName>
    <alternativeName>
        <fullName evidence="5">Protein-(glutamine-N5) MTase PrmC</fullName>
    </alternativeName>
    <alternativeName>
        <fullName evidence="5">Protein-glutamine N-methyltransferase PrmC</fullName>
    </alternativeName>
</protein>
<comment type="function">
    <text evidence="5">Methylates the class 1 translation termination release factors RF1/PrfA and RF2/PrfB on the glutamine residue of the universally conserved GGQ motif.</text>
</comment>
<dbReference type="PANTHER" id="PTHR18895:SF74">
    <property type="entry name" value="MTRF1L RELEASE FACTOR GLUTAMINE METHYLTRANSFERASE"/>
    <property type="match status" value="1"/>
</dbReference>
<dbReference type="AlphaFoldDB" id="A0AA48HR41"/>
<evidence type="ECO:0000313" key="8">
    <source>
        <dbReference type="EMBL" id="BDX06449.1"/>
    </source>
</evidence>
<dbReference type="Gene3D" id="1.10.8.10">
    <property type="entry name" value="DNA helicase RuvA subunit, C-terminal domain"/>
    <property type="match status" value="1"/>
</dbReference>
<dbReference type="Pfam" id="PF05175">
    <property type="entry name" value="MTS"/>
    <property type="match status" value="1"/>
</dbReference>
<comment type="similarity">
    <text evidence="5">Belongs to the protein N5-glutamine methyltransferase family. PrmC subfamily.</text>
</comment>
<dbReference type="CDD" id="cd02440">
    <property type="entry name" value="AdoMet_MTases"/>
    <property type="match status" value="1"/>
</dbReference>
<feature type="binding site" evidence="5">
    <location>
        <position position="145"/>
    </location>
    <ligand>
        <name>S-adenosyl-L-methionine</name>
        <dbReference type="ChEBI" id="CHEBI:59789"/>
    </ligand>
</feature>
<feature type="domain" description="Release factor glutamine methyltransferase N-terminal" evidence="7">
    <location>
        <begin position="10"/>
        <end position="78"/>
    </location>
</feature>
<evidence type="ECO:0000256" key="1">
    <source>
        <dbReference type="ARBA" id="ARBA00022603"/>
    </source>
</evidence>
<feature type="binding site" evidence="5">
    <location>
        <begin position="122"/>
        <end position="126"/>
    </location>
    <ligand>
        <name>S-adenosyl-L-methionine</name>
        <dbReference type="ChEBI" id="CHEBI:59789"/>
    </ligand>
</feature>